<dbReference type="Proteomes" id="UP000220210">
    <property type="component" value="Unassembled WGS sequence"/>
</dbReference>
<gene>
    <name evidence="1" type="ORF">CN357_24235</name>
</gene>
<dbReference type="AlphaFoldDB" id="A0A9X6VU27"/>
<protein>
    <submittedName>
        <fullName evidence="1">Uncharacterized protein</fullName>
    </submittedName>
</protein>
<dbReference type="EMBL" id="NTSO01000019">
    <property type="protein sequence ID" value="PFF44360.1"/>
    <property type="molecule type" value="Genomic_DNA"/>
</dbReference>
<organism evidence="1 2">
    <name type="scientific">Bacillus cereus</name>
    <dbReference type="NCBI Taxonomy" id="1396"/>
    <lineage>
        <taxon>Bacteria</taxon>
        <taxon>Bacillati</taxon>
        <taxon>Bacillota</taxon>
        <taxon>Bacilli</taxon>
        <taxon>Bacillales</taxon>
        <taxon>Bacillaceae</taxon>
        <taxon>Bacillus</taxon>
        <taxon>Bacillus cereus group</taxon>
    </lineage>
</organism>
<evidence type="ECO:0000313" key="1">
    <source>
        <dbReference type="EMBL" id="PFF44360.1"/>
    </source>
</evidence>
<accession>A0A9X6VU27</accession>
<sequence length="85" mass="9797">MTLYAFFVLGVVFQQKRALLKAPNEQDLYKKGAQDMVCMLLNLCADLIQNPYLKTRSLRVRALGLLVLVFPHGFSKRIEHIEDNM</sequence>
<comment type="caution">
    <text evidence="1">The sequence shown here is derived from an EMBL/GenBank/DDBJ whole genome shotgun (WGS) entry which is preliminary data.</text>
</comment>
<name>A0A9X6VU27_BACCE</name>
<reference evidence="1 2" key="1">
    <citation type="submission" date="2017-09" db="EMBL/GenBank/DDBJ databases">
        <title>Large-scale bioinformatics analysis of Bacillus genomes uncovers conserved roles of natural products in bacterial physiology.</title>
        <authorList>
            <consortium name="Agbiome Team Llc"/>
            <person name="Bleich R.M."/>
            <person name="Kirk G.J."/>
            <person name="Santa Maria K.C."/>
            <person name="Allen S.E."/>
            <person name="Farag S."/>
            <person name="Shank E.A."/>
            <person name="Bowers A."/>
        </authorList>
    </citation>
    <scope>NUCLEOTIDE SEQUENCE [LARGE SCALE GENOMIC DNA]</scope>
    <source>
        <strain evidence="1 2">AFS020204</strain>
    </source>
</reference>
<evidence type="ECO:0000313" key="2">
    <source>
        <dbReference type="Proteomes" id="UP000220210"/>
    </source>
</evidence>
<proteinExistence type="predicted"/>